<dbReference type="PATRIC" id="fig|742823.3.peg.680"/>
<accession>K1JVU2</accession>
<dbReference type="SUPFAM" id="SSF110849">
    <property type="entry name" value="ParB/Sulfiredoxin"/>
    <property type="match status" value="1"/>
</dbReference>
<dbReference type="InterPro" id="IPR057240">
    <property type="entry name" value="ParB_dimer_C"/>
</dbReference>
<dbReference type="AlphaFoldDB" id="K1JVU2"/>
<protein>
    <submittedName>
        <fullName evidence="6">ParB-like partition protein</fullName>
    </submittedName>
</protein>
<dbReference type="PANTHER" id="PTHR33375">
    <property type="entry name" value="CHROMOSOME-PARTITIONING PROTEIN PARB-RELATED"/>
    <property type="match status" value="1"/>
</dbReference>
<comment type="function">
    <text evidence="4">Involved in chromosome partition. Localize to both poles of the predivisional cell following completion of DNA replication. Binds to the DNA origin of replication.</text>
</comment>
<evidence type="ECO:0000256" key="1">
    <source>
        <dbReference type="ARBA" id="ARBA00006295"/>
    </source>
</evidence>
<dbReference type="Proteomes" id="UP000005835">
    <property type="component" value="Unassembled WGS sequence"/>
</dbReference>
<dbReference type="InterPro" id="IPR036086">
    <property type="entry name" value="ParB/Sulfiredoxin_sf"/>
</dbReference>
<dbReference type="STRING" id="742823.HMPREF9465_00675"/>
<feature type="domain" description="ParB-like N-terminal" evidence="5">
    <location>
        <begin position="36"/>
        <end position="125"/>
    </location>
</feature>
<dbReference type="FunFam" id="1.10.10.2830:FF:000001">
    <property type="entry name" value="Chromosome partitioning protein ParB"/>
    <property type="match status" value="1"/>
</dbReference>
<dbReference type="InterPro" id="IPR041468">
    <property type="entry name" value="HTH_ParB/Spo0J"/>
</dbReference>
<dbReference type="InterPro" id="IPR004437">
    <property type="entry name" value="ParB/RepB/Spo0J"/>
</dbReference>
<dbReference type="GO" id="GO:0003677">
    <property type="term" value="F:DNA binding"/>
    <property type="evidence" value="ECO:0007669"/>
    <property type="project" value="UniProtKB-KW"/>
</dbReference>
<dbReference type="GO" id="GO:0007059">
    <property type="term" value="P:chromosome segregation"/>
    <property type="evidence" value="ECO:0007669"/>
    <property type="project" value="UniProtKB-KW"/>
</dbReference>
<keyword evidence="2" id="KW-0159">Chromosome partition</keyword>
<dbReference type="GO" id="GO:0045881">
    <property type="term" value="P:positive regulation of sporulation resulting in formation of a cellular spore"/>
    <property type="evidence" value="ECO:0007669"/>
    <property type="project" value="TreeGrafter"/>
</dbReference>
<dbReference type="PANTHER" id="PTHR33375:SF1">
    <property type="entry name" value="CHROMOSOME-PARTITIONING PROTEIN PARB-RELATED"/>
    <property type="match status" value="1"/>
</dbReference>
<dbReference type="FunFam" id="3.90.1530.30:FF:000001">
    <property type="entry name" value="Chromosome partitioning protein ParB"/>
    <property type="match status" value="1"/>
</dbReference>
<evidence type="ECO:0000313" key="7">
    <source>
        <dbReference type="Proteomes" id="UP000005835"/>
    </source>
</evidence>
<dbReference type="eggNOG" id="COG1475">
    <property type="taxonomic scope" value="Bacteria"/>
</dbReference>
<comment type="caution">
    <text evidence="6">The sequence shown here is derived from an EMBL/GenBank/DDBJ whole genome shotgun (WGS) entry which is preliminary data.</text>
</comment>
<reference evidence="6 7" key="1">
    <citation type="submission" date="2012-05" db="EMBL/GenBank/DDBJ databases">
        <title>The Genome Sequence of Sutterella wadsworthensis 2_1_59BFAA.</title>
        <authorList>
            <consortium name="The Broad Institute Genome Sequencing Platform"/>
            <person name="Earl A."/>
            <person name="Ward D."/>
            <person name="Feldgarden M."/>
            <person name="Gevers D."/>
            <person name="Daigneault M."/>
            <person name="Strauss J."/>
            <person name="Allen-Vercoe E."/>
            <person name="Walker B."/>
            <person name="Young S.K."/>
            <person name="Zeng Q."/>
            <person name="Gargeya S."/>
            <person name="Fitzgerald M."/>
            <person name="Haas B."/>
            <person name="Abouelleil A."/>
            <person name="Alvarado L."/>
            <person name="Arachchi H.M."/>
            <person name="Berlin A.M."/>
            <person name="Chapman S.B."/>
            <person name="Goldberg J."/>
            <person name="Griggs A."/>
            <person name="Gujja S."/>
            <person name="Hansen M."/>
            <person name="Howarth C."/>
            <person name="Imamovic A."/>
            <person name="Larimer J."/>
            <person name="McCowen C."/>
            <person name="Montmayeur A."/>
            <person name="Murphy C."/>
            <person name="Neiman D."/>
            <person name="Pearson M."/>
            <person name="Priest M."/>
            <person name="Roberts A."/>
            <person name="Saif S."/>
            <person name="Shea T."/>
            <person name="Sisk P."/>
            <person name="Sykes S."/>
            <person name="Wortman J."/>
            <person name="Nusbaum C."/>
            <person name="Birren B."/>
        </authorList>
    </citation>
    <scope>NUCLEOTIDE SEQUENCE [LARGE SCALE GENOMIC DNA]</scope>
    <source>
        <strain evidence="6 7">2_1_59BFAA</strain>
    </source>
</reference>
<comment type="similarity">
    <text evidence="1">Belongs to the ParB family.</text>
</comment>
<gene>
    <name evidence="6" type="ORF">HMPREF9465_00675</name>
</gene>
<sequence length="292" mass="32397">MTAKKLGGLGRGLGAIYDDFDVSGLSEEDGDDKRLETVKLDELRPGSTQPRSTMTEEGLQELADSIRQQGIISPIIVRPADEGYEIIAGERRFRAARMAGLEEVPVIIRTVDQTQALAMALIENMQREDLNPLEEAAGIQRLIDECDYTHEQAAEAVGRSRTATTNLLRLLTLTPEVKAMLKERKLEMGHARALLALDAAEQVLAAKEVVAKALSVRQTEDLIRRMKEKQPVRQKFVVKTRDDIRLEESLAETLGAVVKLSANSKGKGRIVIEFTNLDQLEGIVHRIQQQGH</sequence>
<dbReference type="OrthoDB" id="9802051at2"/>
<dbReference type="Pfam" id="PF23552">
    <property type="entry name" value="ParB_C"/>
    <property type="match status" value="1"/>
</dbReference>
<dbReference type="CDD" id="cd16393">
    <property type="entry name" value="SPO0J_N"/>
    <property type="match status" value="1"/>
</dbReference>
<proteinExistence type="inferred from homology"/>
<dbReference type="Gene3D" id="1.10.10.2830">
    <property type="match status" value="1"/>
</dbReference>
<evidence type="ECO:0000259" key="5">
    <source>
        <dbReference type="SMART" id="SM00470"/>
    </source>
</evidence>
<evidence type="ECO:0000313" key="6">
    <source>
        <dbReference type="EMBL" id="EKB31807.1"/>
    </source>
</evidence>
<dbReference type="InterPro" id="IPR050336">
    <property type="entry name" value="Chromosome_partition/occlusion"/>
</dbReference>
<dbReference type="Pfam" id="PF17762">
    <property type="entry name" value="HTH_ParB"/>
    <property type="match status" value="1"/>
</dbReference>
<evidence type="ECO:0000256" key="4">
    <source>
        <dbReference type="ARBA" id="ARBA00025472"/>
    </source>
</evidence>
<dbReference type="HOGENOM" id="CLU_023853_0_0_4"/>
<dbReference type="Gene3D" id="3.90.1530.30">
    <property type="match status" value="1"/>
</dbReference>
<dbReference type="GO" id="GO:0005694">
    <property type="term" value="C:chromosome"/>
    <property type="evidence" value="ECO:0007669"/>
    <property type="project" value="TreeGrafter"/>
</dbReference>
<keyword evidence="7" id="KW-1185">Reference proteome</keyword>
<dbReference type="SMART" id="SM00470">
    <property type="entry name" value="ParB"/>
    <property type="match status" value="1"/>
</dbReference>
<dbReference type="SUPFAM" id="SSF109709">
    <property type="entry name" value="KorB DNA-binding domain-like"/>
    <property type="match status" value="1"/>
</dbReference>
<keyword evidence="3" id="KW-0238">DNA-binding</keyword>
<organism evidence="6 7">
    <name type="scientific">Sutterella wadsworthensis 2_1_59BFAA</name>
    <dbReference type="NCBI Taxonomy" id="742823"/>
    <lineage>
        <taxon>Bacteria</taxon>
        <taxon>Pseudomonadati</taxon>
        <taxon>Pseudomonadota</taxon>
        <taxon>Betaproteobacteria</taxon>
        <taxon>Burkholderiales</taxon>
        <taxon>Sutterellaceae</taxon>
        <taxon>Sutterella</taxon>
    </lineage>
</organism>
<name>K1JVU2_9BURK</name>
<dbReference type="NCBIfam" id="TIGR00180">
    <property type="entry name" value="parB_part"/>
    <property type="match status" value="1"/>
</dbReference>
<dbReference type="InterPro" id="IPR003115">
    <property type="entry name" value="ParB_N"/>
</dbReference>
<evidence type="ECO:0000256" key="3">
    <source>
        <dbReference type="ARBA" id="ARBA00023125"/>
    </source>
</evidence>
<dbReference type="RefSeq" id="WP_005434150.1">
    <property type="nucleotide sequence ID" value="NZ_JH815514.1"/>
</dbReference>
<dbReference type="Pfam" id="PF02195">
    <property type="entry name" value="ParB_N"/>
    <property type="match status" value="1"/>
</dbReference>
<evidence type="ECO:0000256" key="2">
    <source>
        <dbReference type="ARBA" id="ARBA00022829"/>
    </source>
</evidence>
<dbReference type="EMBL" id="ADMG01000017">
    <property type="protein sequence ID" value="EKB31807.1"/>
    <property type="molecule type" value="Genomic_DNA"/>
</dbReference>